<reference evidence="1" key="2">
    <citation type="submission" date="2023-04" db="EMBL/GenBank/DDBJ databases">
        <authorList>
            <person name="Bu L."/>
            <person name="Lu L."/>
            <person name="Laidemitt M.R."/>
            <person name="Zhang S.M."/>
            <person name="Mutuku M."/>
            <person name="Mkoji G."/>
            <person name="Steinauer M."/>
            <person name="Loker E.S."/>
        </authorList>
    </citation>
    <scope>NUCLEOTIDE SEQUENCE</scope>
    <source>
        <strain evidence="1">KasaAsao</strain>
        <tissue evidence="1">Whole Snail</tissue>
    </source>
</reference>
<evidence type="ECO:0000313" key="1">
    <source>
        <dbReference type="EMBL" id="KAK0052709.1"/>
    </source>
</evidence>
<feature type="non-terminal residue" evidence="1">
    <location>
        <position position="1"/>
    </location>
</feature>
<feature type="non-terminal residue" evidence="1">
    <location>
        <position position="59"/>
    </location>
</feature>
<dbReference type="GO" id="GO:0006508">
    <property type="term" value="P:proteolysis"/>
    <property type="evidence" value="ECO:0007669"/>
    <property type="project" value="InterPro"/>
</dbReference>
<dbReference type="SUPFAM" id="SSF55486">
    <property type="entry name" value="Metalloproteases ('zincins'), catalytic domain"/>
    <property type="match status" value="1"/>
</dbReference>
<dbReference type="AlphaFoldDB" id="A0AAD8BDP3"/>
<name>A0AAD8BDP3_BIOPF</name>
<dbReference type="GO" id="GO:0004222">
    <property type="term" value="F:metalloendopeptidase activity"/>
    <property type="evidence" value="ECO:0007669"/>
    <property type="project" value="InterPro"/>
</dbReference>
<proteinExistence type="predicted"/>
<sequence>IRTVATEIVQAVQSTVNGNDWLSRETKTSLRTKIQRTQIQVGYPEYILNDSYINNLSET</sequence>
<dbReference type="Proteomes" id="UP001233172">
    <property type="component" value="Unassembled WGS sequence"/>
</dbReference>
<organism evidence="1 2">
    <name type="scientific">Biomphalaria pfeifferi</name>
    <name type="common">Bloodfluke planorb</name>
    <name type="synonym">Freshwater snail</name>
    <dbReference type="NCBI Taxonomy" id="112525"/>
    <lineage>
        <taxon>Eukaryota</taxon>
        <taxon>Metazoa</taxon>
        <taxon>Spiralia</taxon>
        <taxon>Lophotrochozoa</taxon>
        <taxon>Mollusca</taxon>
        <taxon>Gastropoda</taxon>
        <taxon>Heterobranchia</taxon>
        <taxon>Euthyneura</taxon>
        <taxon>Panpulmonata</taxon>
        <taxon>Hygrophila</taxon>
        <taxon>Lymnaeoidea</taxon>
        <taxon>Planorbidae</taxon>
        <taxon>Biomphalaria</taxon>
    </lineage>
</organism>
<gene>
    <name evidence="1" type="ORF">Bpfe_017825</name>
</gene>
<reference evidence="1" key="1">
    <citation type="journal article" date="2023" name="PLoS Negl. Trop. Dis.">
        <title>A genome sequence for Biomphalaria pfeifferi, the major vector snail for the human-infecting parasite Schistosoma mansoni.</title>
        <authorList>
            <person name="Bu L."/>
            <person name="Lu L."/>
            <person name="Laidemitt M.R."/>
            <person name="Zhang S.M."/>
            <person name="Mutuku M."/>
            <person name="Mkoji G."/>
            <person name="Steinauer M."/>
            <person name="Loker E.S."/>
        </authorList>
    </citation>
    <scope>NUCLEOTIDE SEQUENCE</scope>
    <source>
        <strain evidence="1">KasaAsao</strain>
    </source>
</reference>
<dbReference type="PROSITE" id="PS51885">
    <property type="entry name" value="NEPRILYSIN"/>
    <property type="match status" value="1"/>
</dbReference>
<evidence type="ECO:0000313" key="2">
    <source>
        <dbReference type="Proteomes" id="UP001233172"/>
    </source>
</evidence>
<protein>
    <submittedName>
        <fullName evidence="1">Neprilysin</fullName>
    </submittedName>
</protein>
<accession>A0AAD8BDP3</accession>
<dbReference type="EMBL" id="JASAOG010000092">
    <property type="protein sequence ID" value="KAK0052709.1"/>
    <property type="molecule type" value="Genomic_DNA"/>
</dbReference>
<keyword evidence="2" id="KW-1185">Reference proteome</keyword>
<comment type="caution">
    <text evidence="1">The sequence shown here is derived from an EMBL/GenBank/DDBJ whole genome shotgun (WGS) entry which is preliminary data.</text>
</comment>
<dbReference type="InterPro" id="IPR000718">
    <property type="entry name" value="Peptidase_M13"/>
</dbReference>